<protein>
    <submittedName>
        <fullName evidence="5">NAD(P)-binding protein</fullName>
    </submittedName>
</protein>
<dbReference type="GO" id="GO:0016616">
    <property type="term" value="F:oxidoreductase activity, acting on the CH-OH group of donors, NAD or NADP as acceptor"/>
    <property type="evidence" value="ECO:0007669"/>
    <property type="project" value="TreeGrafter"/>
</dbReference>
<organism evidence="5 6">
    <name type="scientific">Amniculicola lignicola CBS 123094</name>
    <dbReference type="NCBI Taxonomy" id="1392246"/>
    <lineage>
        <taxon>Eukaryota</taxon>
        <taxon>Fungi</taxon>
        <taxon>Dikarya</taxon>
        <taxon>Ascomycota</taxon>
        <taxon>Pezizomycotina</taxon>
        <taxon>Dothideomycetes</taxon>
        <taxon>Pleosporomycetidae</taxon>
        <taxon>Pleosporales</taxon>
        <taxon>Amniculicolaceae</taxon>
        <taxon>Amniculicola</taxon>
    </lineage>
</organism>
<dbReference type="PANTHER" id="PTHR10366">
    <property type="entry name" value="NAD DEPENDENT EPIMERASE/DEHYDRATASE"/>
    <property type="match status" value="1"/>
</dbReference>
<dbReference type="PANTHER" id="PTHR10366:SF564">
    <property type="entry name" value="STEROL-4-ALPHA-CARBOXYLATE 3-DEHYDROGENASE, DECARBOXYLATING"/>
    <property type="match status" value="1"/>
</dbReference>
<dbReference type="SUPFAM" id="SSF51735">
    <property type="entry name" value="NAD(P)-binding Rossmann-fold domains"/>
    <property type="match status" value="1"/>
</dbReference>
<keyword evidence="1" id="KW-0560">Oxidoreductase</keyword>
<dbReference type="InterPro" id="IPR001509">
    <property type="entry name" value="Epimerase_deHydtase"/>
</dbReference>
<dbReference type="InterPro" id="IPR036291">
    <property type="entry name" value="NAD(P)-bd_dom_sf"/>
</dbReference>
<dbReference type="OrthoDB" id="2735536at2759"/>
<feature type="domain" description="NAD-dependent epimerase/dehydratase" evidence="4">
    <location>
        <begin position="26"/>
        <end position="272"/>
    </location>
</feature>
<sequence>MFVAFGRCESDENQEETGPEDEGARTGHLGYRVIVEALQAGYRVRAAIRDLSKKDIILGASSIKKLSPGADLEFVAVPDMLVPGAYDEVIKGATYAIHVASPLANAAKDGDDMMKILIEPAVKGTINMLEAAQKSGSVKRVAITSSIAAIVAAQDPKTGIVFDREARTPFAPPPYANAFDGYSASKAKALQDAEAWVEEKKPNFDVVHLFPSFIIGPDELSQTAEDCFKGTNGIVLKPLTGADNGMFFGVSVHVNDVALAHVRALDEKVPGNQGYVTSVRETNWEDHFGIVAKEFPEAVASGKLANSGKISTVPSTIDPTKSEEVFGFTFQSYEQQVKDIVGHYLALL</sequence>
<dbReference type="Proteomes" id="UP000799779">
    <property type="component" value="Unassembled WGS sequence"/>
</dbReference>
<evidence type="ECO:0000256" key="3">
    <source>
        <dbReference type="SAM" id="MobiDB-lite"/>
    </source>
</evidence>
<dbReference type="Pfam" id="PF01370">
    <property type="entry name" value="Epimerase"/>
    <property type="match status" value="1"/>
</dbReference>
<feature type="compositionally biased region" description="Acidic residues" evidence="3">
    <location>
        <begin position="11"/>
        <end position="21"/>
    </location>
</feature>
<dbReference type="Gene3D" id="3.40.50.720">
    <property type="entry name" value="NAD(P)-binding Rossmann-like Domain"/>
    <property type="match status" value="1"/>
</dbReference>
<evidence type="ECO:0000256" key="1">
    <source>
        <dbReference type="ARBA" id="ARBA00023002"/>
    </source>
</evidence>
<accession>A0A6A5X193</accession>
<gene>
    <name evidence="5" type="ORF">P154DRAFT_560997</name>
</gene>
<evidence type="ECO:0000313" key="6">
    <source>
        <dbReference type="Proteomes" id="UP000799779"/>
    </source>
</evidence>
<dbReference type="AlphaFoldDB" id="A0A6A5X193"/>
<reference evidence="5" key="1">
    <citation type="journal article" date="2020" name="Stud. Mycol.">
        <title>101 Dothideomycetes genomes: a test case for predicting lifestyles and emergence of pathogens.</title>
        <authorList>
            <person name="Haridas S."/>
            <person name="Albert R."/>
            <person name="Binder M."/>
            <person name="Bloem J."/>
            <person name="Labutti K."/>
            <person name="Salamov A."/>
            <person name="Andreopoulos B."/>
            <person name="Baker S."/>
            <person name="Barry K."/>
            <person name="Bills G."/>
            <person name="Bluhm B."/>
            <person name="Cannon C."/>
            <person name="Castanera R."/>
            <person name="Culley D."/>
            <person name="Daum C."/>
            <person name="Ezra D."/>
            <person name="Gonzalez J."/>
            <person name="Henrissat B."/>
            <person name="Kuo A."/>
            <person name="Liang C."/>
            <person name="Lipzen A."/>
            <person name="Lutzoni F."/>
            <person name="Magnuson J."/>
            <person name="Mondo S."/>
            <person name="Nolan M."/>
            <person name="Ohm R."/>
            <person name="Pangilinan J."/>
            <person name="Park H.-J."/>
            <person name="Ramirez L."/>
            <person name="Alfaro M."/>
            <person name="Sun H."/>
            <person name="Tritt A."/>
            <person name="Yoshinaga Y."/>
            <person name="Zwiers L.-H."/>
            <person name="Turgeon B."/>
            <person name="Goodwin S."/>
            <person name="Spatafora J."/>
            <person name="Crous P."/>
            <person name="Grigoriev I."/>
        </authorList>
    </citation>
    <scope>NUCLEOTIDE SEQUENCE</scope>
    <source>
        <strain evidence="5">CBS 123094</strain>
    </source>
</reference>
<evidence type="ECO:0000256" key="2">
    <source>
        <dbReference type="ARBA" id="ARBA00023445"/>
    </source>
</evidence>
<dbReference type="EMBL" id="ML977570">
    <property type="protein sequence ID" value="KAF2003836.1"/>
    <property type="molecule type" value="Genomic_DNA"/>
</dbReference>
<dbReference type="InterPro" id="IPR050425">
    <property type="entry name" value="NAD(P)_dehydrat-like"/>
</dbReference>
<keyword evidence="6" id="KW-1185">Reference proteome</keyword>
<comment type="similarity">
    <text evidence="2">Belongs to the NAD(P)-dependent epimerase/dehydratase family. Dihydroflavonol-4-reductase subfamily.</text>
</comment>
<proteinExistence type="inferred from homology"/>
<name>A0A6A5X193_9PLEO</name>
<evidence type="ECO:0000313" key="5">
    <source>
        <dbReference type="EMBL" id="KAF2003836.1"/>
    </source>
</evidence>
<evidence type="ECO:0000259" key="4">
    <source>
        <dbReference type="Pfam" id="PF01370"/>
    </source>
</evidence>
<feature type="region of interest" description="Disordered" evidence="3">
    <location>
        <begin position="1"/>
        <end position="25"/>
    </location>
</feature>